<reference evidence="2" key="1">
    <citation type="submission" date="2020-11" db="EMBL/GenBank/DDBJ databases">
        <authorList>
            <consortium name="DOE Joint Genome Institute"/>
            <person name="Ahrendt S."/>
            <person name="Riley R."/>
            <person name="Andreopoulos W."/>
            <person name="Labutti K."/>
            <person name="Pangilinan J."/>
            <person name="Ruiz-Duenas F.J."/>
            <person name="Barrasa J.M."/>
            <person name="Sanchez-Garcia M."/>
            <person name="Camarero S."/>
            <person name="Miyauchi S."/>
            <person name="Serrano A."/>
            <person name="Linde D."/>
            <person name="Babiker R."/>
            <person name="Drula E."/>
            <person name="Ayuso-Fernandez I."/>
            <person name="Pacheco R."/>
            <person name="Padilla G."/>
            <person name="Ferreira P."/>
            <person name="Barriuso J."/>
            <person name="Kellner H."/>
            <person name="Castanera R."/>
            <person name="Alfaro M."/>
            <person name="Ramirez L."/>
            <person name="Pisabarro A.G."/>
            <person name="Kuo A."/>
            <person name="Tritt A."/>
            <person name="Lipzen A."/>
            <person name="He G."/>
            <person name="Yan M."/>
            <person name="Ng V."/>
            <person name="Cullen D."/>
            <person name="Martin F."/>
            <person name="Rosso M.-N."/>
            <person name="Henrissat B."/>
            <person name="Hibbett D."/>
            <person name="Martinez A.T."/>
            <person name="Grigoriev I.V."/>
        </authorList>
    </citation>
    <scope>NUCLEOTIDE SEQUENCE</scope>
    <source>
        <strain evidence="2">AH 40177</strain>
    </source>
</reference>
<feature type="compositionally biased region" description="Polar residues" evidence="1">
    <location>
        <begin position="18"/>
        <end position="47"/>
    </location>
</feature>
<sequence>MLTPAAAETTLSAPAEPTSVSTHAEPTSNTPATKPTSSAHAEPTSNGAYIELGSHPFGATRLSKSAYHFLRKGPSSDSHVLSADTGWGLFLFAFSCLTIMSGES</sequence>
<evidence type="ECO:0000313" key="2">
    <source>
        <dbReference type="EMBL" id="KAF9077787.1"/>
    </source>
</evidence>
<feature type="region of interest" description="Disordered" evidence="1">
    <location>
        <begin position="1"/>
        <end position="50"/>
    </location>
</feature>
<dbReference type="EMBL" id="JADNRY010000003">
    <property type="protein sequence ID" value="KAF9077787.1"/>
    <property type="molecule type" value="Genomic_DNA"/>
</dbReference>
<protein>
    <submittedName>
        <fullName evidence="2">Uncharacterized protein</fullName>
    </submittedName>
</protein>
<accession>A0A9P5QB77</accession>
<comment type="caution">
    <text evidence="2">The sequence shown here is derived from an EMBL/GenBank/DDBJ whole genome shotgun (WGS) entry which is preliminary data.</text>
</comment>
<dbReference type="Proteomes" id="UP000772434">
    <property type="component" value="Unassembled WGS sequence"/>
</dbReference>
<keyword evidence="3" id="KW-1185">Reference proteome</keyword>
<proteinExistence type="predicted"/>
<evidence type="ECO:0000256" key="1">
    <source>
        <dbReference type="SAM" id="MobiDB-lite"/>
    </source>
</evidence>
<dbReference type="AlphaFoldDB" id="A0A9P5QB77"/>
<gene>
    <name evidence="2" type="ORF">BDP27DRAFT_1311678</name>
</gene>
<feature type="non-terminal residue" evidence="2">
    <location>
        <position position="104"/>
    </location>
</feature>
<evidence type="ECO:0000313" key="3">
    <source>
        <dbReference type="Proteomes" id="UP000772434"/>
    </source>
</evidence>
<organism evidence="2 3">
    <name type="scientific">Rhodocollybia butyracea</name>
    <dbReference type="NCBI Taxonomy" id="206335"/>
    <lineage>
        <taxon>Eukaryota</taxon>
        <taxon>Fungi</taxon>
        <taxon>Dikarya</taxon>
        <taxon>Basidiomycota</taxon>
        <taxon>Agaricomycotina</taxon>
        <taxon>Agaricomycetes</taxon>
        <taxon>Agaricomycetidae</taxon>
        <taxon>Agaricales</taxon>
        <taxon>Marasmiineae</taxon>
        <taxon>Omphalotaceae</taxon>
        <taxon>Rhodocollybia</taxon>
    </lineage>
</organism>
<name>A0A9P5QB77_9AGAR</name>